<evidence type="ECO:0000313" key="4">
    <source>
        <dbReference type="Proteomes" id="UP000595857"/>
    </source>
</evidence>
<feature type="domain" description="XdhC Rossmann" evidence="2">
    <location>
        <begin position="187"/>
        <end position="327"/>
    </location>
</feature>
<feature type="domain" description="XdhC- CoxI" evidence="1">
    <location>
        <begin position="40"/>
        <end position="105"/>
    </location>
</feature>
<dbReference type="Pfam" id="PF02625">
    <property type="entry name" value="XdhC_CoxI"/>
    <property type="match status" value="1"/>
</dbReference>
<protein>
    <submittedName>
        <fullName evidence="3">XdhC family protein</fullName>
    </submittedName>
</protein>
<gene>
    <name evidence="3" type="ORF">JI748_16450</name>
</gene>
<dbReference type="InterPro" id="IPR003777">
    <property type="entry name" value="XdhC_CoxI"/>
</dbReference>
<keyword evidence="4" id="KW-1185">Reference proteome</keyword>
<dbReference type="PANTHER" id="PTHR30388:SF4">
    <property type="entry name" value="MOLYBDENUM COFACTOR INSERTION CHAPERONE PAOD"/>
    <property type="match status" value="1"/>
</dbReference>
<sequence>MLDVAAIEKTGIAVAALPYDVGLDPDDPASVFTLLSLGFEQGVPGALLTIIDISGGAPRGLGAQMAVLADGRYCGYVSGGCVEAAVAAEAIRAIEAGRDEILRFGTGSKFIDIRLPCGGSIDVHVHVRPDAEIIAEALKLLAARKTFSLRLDTASSSAKLVPHSAPRARSEWQAPVFVRHYHPLTQLLLIGEGHELVALARLGCAAGLPVCAYMTAAAGSDQVRAFGSTVTFLDGADLPELPADPFTAIVFLLHDRFKEMRLLESALGYDPFYVGALGSRRTHAARVSRLEAAGVSDSRIAALNGPIGLFGPTRTASALAISVLGEITDARVRLDG</sequence>
<evidence type="ECO:0000259" key="1">
    <source>
        <dbReference type="Pfam" id="PF02625"/>
    </source>
</evidence>
<reference evidence="3 4" key="1">
    <citation type="submission" date="2021-01" db="EMBL/GenBank/DDBJ databases">
        <title>Genome seq and assembly of Devosia sp. LEGU1.</title>
        <authorList>
            <person name="Chhetri G."/>
        </authorList>
    </citation>
    <scope>NUCLEOTIDE SEQUENCE [LARGE SCALE GENOMIC DNA]</scope>
    <source>
        <strain evidence="3 4">LEGU1</strain>
    </source>
</reference>
<dbReference type="Pfam" id="PF13478">
    <property type="entry name" value="XdhC_C"/>
    <property type="match status" value="1"/>
</dbReference>
<dbReference type="EMBL" id="CP068046">
    <property type="protein sequence ID" value="QQR39290.1"/>
    <property type="molecule type" value="Genomic_DNA"/>
</dbReference>
<dbReference type="RefSeq" id="WP_201633196.1">
    <property type="nucleotide sequence ID" value="NZ_CP068046.1"/>
</dbReference>
<evidence type="ECO:0000259" key="2">
    <source>
        <dbReference type="Pfam" id="PF13478"/>
    </source>
</evidence>
<dbReference type="InterPro" id="IPR027051">
    <property type="entry name" value="XdhC_Rossmann_dom"/>
</dbReference>
<dbReference type="PANTHER" id="PTHR30388">
    <property type="entry name" value="ALDEHYDE OXIDOREDUCTASE MOLYBDENUM COFACTOR ASSEMBLY PROTEIN"/>
    <property type="match status" value="1"/>
</dbReference>
<organism evidence="3 4">
    <name type="scientific">Devosia rhizoryzae</name>
    <dbReference type="NCBI Taxonomy" id="2774137"/>
    <lineage>
        <taxon>Bacteria</taxon>
        <taxon>Pseudomonadati</taxon>
        <taxon>Pseudomonadota</taxon>
        <taxon>Alphaproteobacteria</taxon>
        <taxon>Hyphomicrobiales</taxon>
        <taxon>Devosiaceae</taxon>
        <taxon>Devosia</taxon>
    </lineage>
</organism>
<accession>A0ABX7C4W1</accession>
<proteinExistence type="predicted"/>
<dbReference type="InterPro" id="IPR052698">
    <property type="entry name" value="MoCofactor_Util/Proc"/>
</dbReference>
<name>A0ABX7C4W1_9HYPH</name>
<dbReference type="Gene3D" id="3.40.50.720">
    <property type="entry name" value="NAD(P)-binding Rossmann-like Domain"/>
    <property type="match status" value="1"/>
</dbReference>
<evidence type="ECO:0000313" key="3">
    <source>
        <dbReference type="EMBL" id="QQR39290.1"/>
    </source>
</evidence>
<dbReference type="Proteomes" id="UP000595857">
    <property type="component" value="Chromosome"/>
</dbReference>